<evidence type="ECO:0000256" key="8">
    <source>
        <dbReference type="ARBA" id="ARBA00023033"/>
    </source>
</evidence>
<dbReference type="InterPro" id="IPR002401">
    <property type="entry name" value="Cyt_P450_E_grp-I"/>
</dbReference>
<evidence type="ECO:0000256" key="5">
    <source>
        <dbReference type="ARBA" id="ARBA00022723"/>
    </source>
</evidence>
<evidence type="ECO:0000256" key="10">
    <source>
        <dbReference type="SAM" id="MobiDB-lite"/>
    </source>
</evidence>
<dbReference type="OrthoDB" id="2789670at2759"/>
<proteinExistence type="inferred from homology"/>
<feature type="compositionally biased region" description="Low complexity" evidence="10">
    <location>
        <begin position="1040"/>
        <end position="1063"/>
    </location>
</feature>
<dbReference type="SUPFAM" id="SSF48264">
    <property type="entry name" value="Cytochrome P450"/>
    <property type="match status" value="1"/>
</dbReference>
<gene>
    <name evidence="11" type="ORF">PNOK_0331900</name>
</gene>
<dbReference type="Gene3D" id="1.10.630.10">
    <property type="entry name" value="Cytochrome P450"/>
    <property type="match status" value="1"/>
</dbReference>
<feature type="region of interest" description="Disordered" evidence="10">
    <location>
        <begin position="1087"/>
        <end position="1173"/>
    </location>
</feature>
<accession>A0A286UMA1</accession>
<dbReference type="Gene3D" id="1.20.1270.60">
    <property type="entry name" value="Arfaptin homology (AH) domain/BAR domain"/>
    <property type="match status" value="1"/>
</dbReference>
<dbReference type="InterPro" id="IPR036396">
    <property type="entry name" value="Cyt_P450_sf"/>
</dbReference>
<evidence type="ECO:0000256" key="3">
    <source>
        <dbReference type="ARBA" id="ARBA00010617"/>
    </source>
</evidence>
<dbReference type="STRING" id="2282107.A0A286UMA1"/>
<dbReference type="InterPro" id="IPR017972">
    <property type="entry name" value="Cyt_P450_CS"/>
</dbReference>
<keyword evidence="6" id="KW-0560">Oxidoreductase</keyword>
<dbReference type="GO" id="GO:0005506">
    <property type="term" value="F:iron ion binding"/>
    <property type="evidence" value="ECO:0007669"/>
    <property type="project" value="InterPro"/>
</dbReference>
<dbReference type="PANTHER" id="PTHR46300">
    <property type="entry name" value="P450, PUTATIVE (EUROFUNG)-RELATED-RELATED"/>
    <property type="match status" value="1"/>
</dbReference>
<name>A0A286UMA1_9AGAM</name>
<keyword evidence="8" id="KW-0503">Monooxygenase</keyword>
<keyword evidence="7 9" id="KW-0408">Iron</keyword>
<feature type="compositionally biased region" description="Polar residues" evidence="10">
    <location>
        <begin position="1154"/>
        <end position="1173"/>
    </location>
</feature>
<dbReference type="InParanoid" id="A0A286UMA1"/>
<comment type="cofactor">
    <cofactor evidence="1 9">
        <name>heme</name>
        <dbReference type="ChEBI" id="CHEBI:30413"/>
    </cofactor>
</comment>
<feature type="binding site" description="axial binding residue" evidence="9">
    <location>
        <position position="439"/>
    </location>
    <ligand>
        <name>heme</name>
        <dbReference type="ChEBI" id="CHEBI:30413"/>
    </ligand>
    <ligandPart>
        <name>Fe</name>
        <dbReference type="ChEBI" id="CHEBI:18248"/>
    </ligandPart>
</feature>
<dbReference type="GO" id="GO:0016705">
    <property type="term" value="F:oxidoreductase activity, acting on paired donors, with incorporation or reduction of molecular oxygen"/>
    <property type="evidence" value="ECO:0007669"/>
    <property type="project" value="InterPro"/>
</dbReference>
<dbReference type="InterPro" id="IPR027267">
    <property type="entry name" value="AH/BAR_dom_sf"/>
</dbReference>
<feature type="compositionally biased region" description="Basic and acidic residues" evidence="10">
    <location>
        <begin position="1088"/>
        <end position="1101"/>
    </location>
</feature>
<dbReference type="SUPFAM" id="SSF103657">
    <property type="entry name" value="BAR/IMD domain-like"/>
    <property type="match status" value="1"/>
</dbReference>
<dbReference type="GO" id="GO:0020037">
    <property type="term" value="F:heme binding"/>
    <property type="evidence" value="ECO:0007669"/>
    <property type="project" value="InterPro"/>
</dbReference>
<evidence type="ECO:0000256" key="6">
    <source>
        <dbReference type="ARBA" id="ARBA00023002"/>
    </source>
</evidence>
<evidence type="ECO:0000256" key="1">
    <source>
        <dbReference type="ARBA" id="ARBA00001971"/>
    </source>
</evidence>
<keyword evidence="4 9" id="KW-0349">Heme</keyword>
<dbReference type="PROSITE" id="PS00086">
    <property type="entry name" value="CYTOCHROME_P450"/>
    <property type="match status" value="1"/>
</dbReference>
<evidence type="ECO:0000256" key="4">
    <source>
        <dbReference type="ARBA" id="ARBA00022617"/>
    </source>
</evidence>
<dbReference type="InterPro" id="IPR050364">
    <property type="entry name" value="Cytochrome_P450_fung"/>
</dbReference>
<dbReference type="PRINTS" id="PR00463">
    <property type="entry name" value="EP450I"/>
</dbReference>
<feature type="region of interest" description="Disordered" evidence="10">
    <location>
        <begin position="964"/>
        <end position="1074"/>
    </location>
</feature>
<feature type="compositionally biased region" description="Basic and acidic residues" evidence="10">
    <location>
        <begin position="1130"/>
        <end position="1150"/>
    </location>
</feature>
<dbReference type="GO" id="GO:0004497">
    <property type="term" value="F:monooxygenase activity"/>
    <property type="evidence" value="ECO:0007669"/>
    <property type="project" value="UniProtKB-KW"/>
</dbReference>
<dbReference type="EMBL" id="NBII01000003">
    <property type="protein sequence ID" value="PAV20692.1"/>
    <property type="molecule type" value="Genomic_DNA"/>
</dbReference>
<keyword evidence="5 9" id="KW-0479">Metal-binding</keyword>
<organism evidence="11 12">
    <name type="scientific">Pyrrhoderma noxium</name>
    <dbReference type="NCBI Taxonomy" id="2282107"/>
    <lineage>
        <taxon>Eukaryota</taxon>
        <taxon>Fungi</taxon>
        <taxon>Dikarya</taxon>
        <taxon>Basidiomycota</taxon>
        <taxon>Agaricomycotina</taxon>
        <taxon>Agaricomycetes</taxon>
        <taxon>Hymenochaetales</taxon>
        <taxon>Hymenochaetaceae</taxon>
        <taxon>Pyrrhoderma</taxon>
    </lineage>
</organism>
<keyword evidence="12" id="KW-1185">Reference proteome</keyword>
<comment type="caution">
    <text evidence="11">The sequence shown here is derived from an EMBL/GenBank/DDBJ whole genome shotgun (WGS) entry which is preliminary data.</text>
</comment>
<dbReference type="CDD" id="cd11065">
    <property type="entry name" value="CYP64-like"/>
    <property type="match status" value="1"/>
</dbReference>
<comment type="pathway">
    <text evidence="2">Secondary metabolite biosynthesis.</text>
</comment>
<dbReference type="InterPro" id="IPR001128">
    <property type="entry name" value="Cyt_P450"/>
</dbReference>
<feature type="compositionally biased region" description="Polar residues" evidence="10">
    <location>
        <begin position="981"/>
        <end position="992"/>
    </location>
</feature>
<feature type="compositionally biased region" description="Polar residues" evidence="10">
    <location>
        <begin position="1017"/>
        <end position="1027"/>
    </location>
</feature>
<comment type="similarity">
    <text evidence="3">Belongs to the cytochrome P450 family.</text>
</comment>
<dbReference type="Pfam" id="PF00067">
    <property type="entry name" value="p450"/>
    <property type="match status" value="1"/>
</dbReference>
<evidence type="ECO:0000256" key="7">
    <source>
        <dbReference type="ARBA" id="ARBA00023004"/>
    </source>
</evidence>
<evidence type="ECO:0000256" key="2">
    <source>
        <dbReference type="ARBA" id="ARBA00005179"/>
    </source>
</evidence>
<dbReference type="Proteomes" id="UP000217199">
    <property type="component" value="Unassembled WGS sequence"/>
</dbReference>
<evidence type="ECO:0000313" key="11">
    <source>
        <dbReference type="EMBL" id="PAV20692.1"/>
    </source>
</evidence>
<sequence>MSTHVSEVISNSSNVAKLASVAILASLLLYIKDHKDKESELPLPPGPPGHWLYGNDLPKAYAARAFAEMSKEYGPVFSLRRGSSIIVVICGQQAAIDIMEKENAYLVDRPRNIAAGEILSGDKRILLIRHGERFRKLRKALQSQLHSKIVEVYEPIQAHNAKNLILDVLDNPDAHLDHAKRYAASVIMTITYGKRTPTSYYDPEVQEVNKCLGRLGKAVQPGYYMVDYYPWLRFLPGYTTTLKQYHKEELALFRSQLDGVRAQMQRNEAQPCFAKYLIERQTELGLDDNELAYLAGSMFGAGSDTTAAAISTVLMAAALFPDAQRQVQDQLDSVVGYERMPSFGDMDLLTLVTAFYLETFRWRPVSVGGFAHRATKDIIYGSFRIPEGATVIPNHWALGRDANYYPEPDKFLPARWLTETGEINEKIKFFNFGFGRRVCPGQHVANRSVFINTAYLLWAFNISEDPSSPIDSLAFTDTGNAHPLPFRVRFEPRIPNLQELVENRLGASGAAYPFSNVATVAEAPAPVTDALREGRGLMAHLHKSLVAPEKRHMVDVLFHRRNPRRLLPGSVITVHTQQAPFSFSGVLLSCYSTGGRKIWKEDEKSKIILLATFTGENVFYFCWCSPLKFLYPLRQSHNSATHTLLGSANFEIKYNLRSDEQMFDECKICEISQPVPQLVLLNFILDKDEAKLPHHIRLGMPRPRSLRTLTLNQNATAVTPGPPSPTLSEATQASQMNFGTAGPEKIITRGDLKTSLQAYENLLGASASYRDALMHMSKATAGLADAMSACASLKGTSYQSGSRLLAASGLHHLMGNHWHVLSDSIDKQFERPLRQHLETYRTTVTERSASYEKVLREKSRIIRQTEMENMNLGRKKNRNLQTFREALEIMDHEEEVWDFVQGKVSLVVRSTLDVIDRITAKASDPVIEPMLQSIPDPFDSYGPPKSEDQIFSILAPLSIFNPSATPSPKTSAEEIDPTAPFASSPSGVSWTAQHEDMGDTNTWADVHSPIPSPPLSAKSTSTVTISRAVSPPSLRRNSYPTGSGSSPLSPSRSPPLGLTSSSSEVGAEPNTESVRGLLSTLASKTVKHIKDSSTDTLRPSDLDTNTNGGRLSHSFDPIWGSHETASSATLHDEVIKGEDSINGERTRAPDEYENNSNSPDTLREQPISSNISL</sequence>
<evidence type="ECO:0000313" key="12">
    <source>
        <dbReference type="Proteomes" id="UP000217199"/>
    </source>
</evidence>
<protein>
    <submittedName>
        <fullName evidence="11">Cytochrome P450</fullName>
    </submittedName>
</protein>
<evidence type="ECO:0000256" key="9">
    <source>
        <dbReference type="PIRSR" id="PIRSR602401-1"/>
    </source>
</evidence>
<dbReference type="PANTHER" id="PTHR46300:SF1">
    <property type="entry name" value="P450, PUTATIVE (EUROFUNG)-RELATED"/>
    <property type="match status" value="1"/>
</dbReference>
<dbReference type="AlphaFoldDB" id="A0A286UMA1"/>
<reference evidence="11 12" key="1">
    <citation type="journal article" date="2017" name="Mol. Ecol.">
        <title>Comparative and population genomic landscape of Phellinus noxius: A hypervariable fungus causing root rot in trees.</title>
        <authorList>
            <person name="Chung C.L."/>
            <person name="Lee T.J."/>
            <person name="Akiba M."/>
            <person name="Lee H.H."/>
            <person name="Kuo T.H."/>
            <person name="Liu D."/>
            <person name="Ke H.M."/>
            <person name="Yokoi T."/>
            <person name="Roa M.B."/>
            <person name="Lu M.J."/>
            <person name="Chang Y.Y."/>
            <person name="Ann P.J."/>
            <person name="Tsai J.N."/>
            <person name="Chen C.Y."/>
            <person name="Tzean S.S."/>
            <person name="Ota Y."/>
            <person name="Hattori T."/>
            <person name="Sahashi N."/>
            <person name="Liou R.F."/>
            <person name="Kikuchi T."/>
            <person name="Tsai I.J."/>
        </authorList>
    </citation>
    <scope>NUCLEOTIDE SEQUENCE [LARGE SCALE GENOMIC DNA]</scope>
    <source>
        <strain evidence="11 12">FFPRI411160</strain>
    </source>
</reference>